<feature type="domain" description="Transcription regulator PadR N-terminal" evidence="1">
    <location>
        <begin position="6"/>
        <end position="79"/>
    </location>
</feature>
<gene>
    <name evidence="2" type="ORF">ACFO8M_03650</name>
</gene>
<dbReference type="Gene3D" id="1.10.10.10">
    <property type="entry name" value="Winged helix-like DNA-binding domain superfamily/Winged helix DNA-binding domain"/>
    <property type="match status" value="1"/>
</dbReference>
<proteinExistence type="predicted"/>
<reference evidence="3" key="1">
    <citation type="journal article" date="2019" name="Int. J. Syst. Evol. Microbiol.">
        <title>The Global Catalogue of Microorganisms (GCM) 10K type strain sequencing project: providing services to taxonomists for standard genome sequencing and annotation.</title>
        <authorList>
            <consortium name="The Broad Institute Genomics Platform"/>
            <consortium name="The Broad Institute Genome Sequencing Center for Infectious Disease"/>
            <person name="Wu L."/>
            <person name="Ma J."/>
        </authorList>
    </citation>
    <scope>NUCLEOTIDE SEQUENCE [LARGE SCALE GENOMIC DNA]</scope>
    <source>
        <strain evidence="3">CGMCC 4.7396</strain>
    </source>
</reference>
<name>A0ABV7PU97_9ACTN</name>
<dbReference type="InterPro" id="IPR052509">
    <property type="entry name" value="Metal_resp_DNA-bind_regulator"/>
</dbReference>
<protein>
    <submittedName>
        <fullName evidence="2">PadR family transcriptional regulator</fullName>
    </submittedName>
</protein>
<dbReference type="SUPFAM" id="SSF46785">
    <property type="entry name" value="Winged helix' DNA-binding domain"/>
    <property type="match status" value="1"/>
</dbReference>
<dbReference type="Proteomes" id="UP001595712">
    <property type="component" value="Unassembled WGS sequence"/>
</dbReference>
<organism evidence="2 3">
    <name type="scientific">Glycomyces rhizosphaerae</name>
    <dbReference type="NCBI Taxonomy" id="2054422"/>
    <lineage>
        <taxon>Bacteria</taxon>
        <taxon>Bacillati</taxon>
        <taxon>Actinomycetota</taxon>
        <taxon>Actinomycetes</taxon>
        <taxon>Glycomycetales</taxon>
        <taxon>Glycomycetaceae</taxon>
        <taxon>Glycomyces</taxon>
    </lineage>
</organism>
<comment type="caution">
    <text evidence="2">The sequence shown here is derived from an EMBL/GenBank/DDBJ whole genome shotgun (WGS) entry which is preliminary data.</text>
</comment>
<dbReference type="EMBL" id="JBHRWO010000004">
    <property type="protein sequence ID" value="MFC3491581.1"/>
    <property type="molecule type" value="Genomic_DNA"/>
</dbReference>
<dbReference type="InterPro" id="IPR005149">
    <property type="entry name" value="Tscrpt_reg_PadR_N"/>
</dbReference>
<accession>A0ABV7PU97</accession>
<dbReference type="Pfam" id="PF03551">
    <property type="entry name" value="PadR"/>
    <property type="match status" value="1"/>
</dbReference>
<dbReference type="PANTHER" id="PTHR33169">
    <property type="entry name" value="PADR-FAMILY TRANSCRIPTIONAL REGULATOR"/>
    <property type="match status" value="1"/>
</dbReference>
<dbReference type="InterPro" id="IPR036390">
    <property type="entry name" value="WH_DNA-bd_sf"/>
</dbReference>
<keyword evidence="3" id="KW-1185">Reference proteome</keyword>
<evidence type="ECO:0000259" key="1">
    <source>
        <dbReference type="Pfam" id="PF03551"/>
    </source>
</evidence>
<dbReference type="RefSeq" id="WP_387970611.1">
    <property type="nucleotide sequence ID" value="NZ_JBHRWO010000004.1"/>
</dbReference>
<evidence type="ECO:0000313" key="2">
    <source>
        <dbReference type="EMBL" id="MFC3491581.1"/>
    </source>
</evidence>
<dbReference type="InterPro" id="IPR036388">
    <property type="entry name" value="WH-like_DNA-bd_sf"/>
</dbReference>
<sequence>MIELMILGFLAEGPLHGYELRRKMSQLHGYARTFSDGTVYPAINRLVASGALVREMGRGQAAAQKGTLRLTDFGLQRLRQHLRDADGYDITDTGRYFVVLAFLSHLPDEAERRAVLRRRLDFLDQPASFFYDGGHPLRAKEIEDPYRRGMLVIAKATSKAERAWLRQQLDITTERHRP</sequence>
<dbReference type="PANTHER" id="PTHR33169:SF26">
    <property type="entry name" value="CONSERVED PROTEIN"/>
    <property type="match status" value="1"/>
</dbReference>
<evidence type="ECO:0000313" key="3">
    <source>
        <dbReference type="Proteomes" id="UP001595712"/>
    </source>
</evidence>